<dbReference type="Gene3D" id="3.30.160.250">
    <property type="match status" value="1"/>
</dbReference>
<dbReference type="GO" id="GO:0003677">
    <property type="term" value="F:DNA binding"/>
    <property type="evidence" value="ECO:0007669"/>
    <property type="project" value="InterPro"/>
</dbReference>
<dbReference type="InterPro" id="IPR035069">
    <property type="entry name" value="TTHA1013/TTHA0281-like"/>
</dbReference>
<dbReference type="SUPFAM" id="SSF143100">
    <property type="entry name" value="TTHA1013/TTHA0281-like"/>
    <property type="match status" value="1"/>
</dbReference>
<name>A0AAP9YGI2_9GAMM</name>
<evidence type="ECO:0000313" key="3">
    <source>
        <dbReference type="Proteomes" id="UP000596192"/>
    </source>
</evidence>
<sequence>MYDYPITVHSEAGHYWSSCPDIPEAHSAGDTIGMLLANAFDGIRLALTIYVDQGRSIPPASPAKAGQYVVSLPAQTVAKVHLWNTMREQGLRVADLARLLGVSHPVATRLVDFEHVSKIEQIERALHALGKRLSVSVEAA</sequence>
<dbReference type="InterPro" id="IPR031807">
    <property type="entry name" value="HicB-like"/>
</dbReference>
<evidence type="ECO:0000259" key="1">
    <source>
        <dbReference type="Pfam" id="PF15919"/>
    </source>
</evidence>
<dbReference type="Pfam" id="PF15919">
    <property type="entry name" value="HicB_lk_antitox"/>
    <property type="match status" value="1"/>
</dbReference>
<evidence type="ECO:0000313" key="2">
    <source>
        <dbReference type="EMBL" id="QQE90258.1"/>
    </source>
</evidence>
<dbReference type="Proteomes" id="UP000596192">
    <property type="component" value="Chromosome"/>
</dbReference>
<organism evidence="2 3">
    <name type="scientific">Azotobacter chroococcum</name>
    <dbReference type="NCBI Taxonomy" id="353"/>
    <lineage>
        <taxon>Bacteria</taxon>
        <taxon>Pseudomonadati</taxon>
        <taxon>Pseudomonadota</taxon>
        <taxon>Gammaproteobacteria</taxon>
        <taxon>Pseudomonadales</taxon>
        <taxon>Pseudomonadaceae</taxon>
        <taxon>Azotobacter</taxon>
    </lineage>
</organism>
<protein>
    <submittedName>
        <fullName evidence="2">Type II toxin-antitoxin system HicB family antitoxin</fullName>
    </submittedName>
</protein>
<feature type="domain" description="HicB-like antitoxin of toxin-antitoxin system" evidence="1">
    <location>
        <begin position="4"/>
        <end position="63"/>
    </location>
</feature>
<dbReference type="InterPro" id="IPR010982">
    <property type="entry name" value="Lambda_DNA-bd_dom_sf"/>
</dbReference>
<dbReference type="RefSeq" id="WP_198867649.1">
    <property type="nucleotide sequence ID" value="NZ_CP066310.1"/>
</dbReference>
<accession>A0AAP9YGI2</accession>
<reference evidence="2 3" key="1">
    <citation type="submission" date="2020-12" db="EMBL/GenBank/DDBJ databases">
        <title>Genomic Analysis and Response surface optimization of nitrogen-fixing conditions for A. chroococcum strain HR1, Isolation from rhizosphere soil.</title>
        <authorList>
            <person name="Li J."/>
            <person name="Yang H."/>
            <person name="Liu H."/>
            <person name="Wang C."/>
            <person name="Tian Y."/>
            <person name="Lu X.Y."/>
        </authorList>
    </citation>
    <scope>NUCLEOTIDE SEQUENCE [LARGE SCALE GENOMIC DNA]</scope>
    <source>
        <strain evidence="2 3">HR1</strain>
    </source>
</reference>
<gene>
    <name evidence="2" type="ORF">GKQ51_08190</name>
</gene>
<dbReference type="AlphaFoldDB" id="A0AAP9YGI2"/>
<dbReference type="SUPFAM" id="SSF47413">
    <property type="entry name" value="lambda repressor-like DNA-binding domains"/>
    <property type="match status" value="1"/>
</dbReference>
<dbReference type="EMBL" id="CP066310">
    <property type="protein sequence ID" value="QQE90258.1"/>
    <property type="molecule type" value="Genomic_DNA"/>
</dbReference>
<proteinExistence type="predicted"/>